<reference evidence="2" key="1">
    <citation type="submission" date="2022-03" db="EMBL/GenBank/DDBJ databases">
        <authorList>
            <person name="Martin C."/>
        </authorList>
    </citation>
    <scope>NUCLEOTIDE SEQUENCE</scope>
</reference>
<feature type="region of interest" description="Disordered" evidence="1">
    <location>
        <begin position="371"/>
        <end position="396"/>
    </location>
</feature>
<comment type="caution">
    <text evidence="2">The sequence shown here is derived from an EMBL/GenBank/DDBJ whole genome shotgun (WGS) entry which is preliminary data.</text>
</comment>
<feature type="compositionally biased region" description="Basic and acidic residues" evidence="1">
    <location>
        <begin position="724"/>
        <end position="736"/>
    </location>
</feature>
<feature type="region of interest" description="Disordered" evidence="1">
    <location>
        <begin position="651"/>
        <end position="747"/>
    </location>
</feature>
<dbReference type="Proteomes" id="UP000749559">
    <property type="component" value="Unassembled WGS sequence"/>
</dbReference>
<proteinExistence type="predicted"/>
<evidence type="ECO:0000256" key="1">
    <source>
        <dbReference type="SAM" id="MobiDB-lite"/>
    </source>
</evidence>
<feature type="region of interest" description="Disordered" evidence="1">
    <location>
        <begin position="219"/>
        <end position="348"/>
    </location>
</feature>
<feature type="compositionally biased region" description="Polar residues" evidence="1">
    <location>
        <begin position="242"/>
        <end position="265"/>
    </location>
</feature>
<evidence type="ECO:0000313" key="2">
    <source>
        <dbReference type="EMBL" id="CAH1803436.1"/>
    </source>
</evidence>
<feature type="region of interest" description="Disordered" evidence="1">
    <location>
        <begin position="133"/>
        <end position="195"/>
    </location>
</feature>
<accession>A0A8S4QBB9</accession>
<dbReference type="AlphaFoldDB" id="A0A8S4QBB9"/>
<feature type="compositionally biased region" description="Basic and acidic residues" evidence="1">
    <location>
        <begin position="314"/>
        <end position="329"/>
    </location>
</feature>
<keyword evidence="3" id="KW-1185">Reference proteome</keyword>
<feature type="compositionally biased region" description="Basic and acidic residues" evidence="1">
    <location>
        <begin position="695"/>
        <end position="711"/>
    </location>
</feature>
<protein>
    <submittedName>
        <fullName evidence="2">Uncharacterized protein</fullName>
    </submittedName>
</protein>
<gene>
    <name evidence="2" type="ORF">OFUS_LOCUS27030</name>
</gene>
<feature type="region of interest" description="Disordered" evidence="1">
    <location>
        <begin position="410"/>
        <end position="432"/>
    </location>
</feature>
<name>A0A8S4QBB9_OWEFU</name>
<feature type="compositionally biased region" description="Acidic residues" evidence="1">
    <location>
        <begin position="230"/>
        <end position="241"/>
    </location>
</feature>
<organism evidence="2 3">
    <name type="scientific">Owenia fusiformis</name>
    <name type="common">Polychaete worm</name>
    <dbReference type="NCBI Taxonomy" id="6347"/>
    <lineage>
        <taxon>Eukaryota</taxon>
        <taxon>Metazoa</taxon>
        <taxon>Spiralia</taxon>
        <taxon>Lophotrochozoa</taxon>
        <taxon>Annelida</taxon>
        <taxon>Polychaeta</taxon>
        <taxon>Sedentaria</taxon>
        <taxon>Canalipalpata</taxon>
        <taxon>Sabellida</taxon>
        <taxon>Oweniida</taxon>
        <taxon>Oweniidae</taxon>
        <taxon>Owenia</taxon>
    </lineage>
</organism>
<sequence>MITHLFLVEFTISCLRMPHDVNEFYMLFALPRFCFCFDCYISSHRAFSLQIPNLHLLELIDNCYLISIPVWFLLFLTLTERESGVSTEYSQDKHEEPVAEPFDFMSTEADEAREILASLANTSIQEKPVEFDTEQALDEDDQEPATTTVSSAVMQLKPKTEHLPADQFDDESVEDKPIGPDTGIPTEYSEDKHEEPVAEPFDFMSTEADEAREILASLANTSIQEKPVEFDTEQTLEEDVQEPSTTTVSSAVMQLKPNTEELSTPSLPPVDQIDEESEDEYTKLEQVCQNDKQSPDDDAMIQSQDEKYEDESTEKEAYTDDGSKKHEETSYSDQTDESVKYPEISDDTEYIEKQEEAFEQTAPQISQKYEAQQVDEDYPDEPYVGVTKDPFEDEEDHREFEELEAAINDALDEEPRTTIEDDTQYDKPNTTQPIIDVNEQVAREVLHHLIAAEDAAAEEERLRKVESFEKPQGDAFESQSIQDTSDILISTEVAQSVESAPISVHSDPLDEKKDLLTSSFENIYDKTEIECEVMKPTLSAEKAIGDRFEPNLEQPEIMARSSSFEDLYTKKPSYDEEQEQFVDYNESQPRTTDVTNTDYDTNIESSTIPLSASLDSIKEESPNADDIPEATDVTETQYDTNMESAACPLVDIPSTPIKDTVQPEYGSSPPYQTYESGLDSVGQEQQLLAPASDSSLERSHSCEVEEGEKEHPRFRHHSSPDGFFPHENDLNDRQQSDEGIAFYVPTT</sequence>
<feature type="compositionally biased region" description="Acidic residues" evidence="1">
    <location>
        <begin position="133"/>
        <end position="143"/>
    </location>
</feature>
<feature type="compositionally biased region" description="Polar residues" evidence="1">
    <location>
        <begin position="144"/>
        <end position="153"/>
    </location>
</feature>
<dbReference type="EMBL" id="CAIIXF020000815">
    <property type="protein sequence ID" value="CAH1803436.1"/>
    <property type="molecule type" value="Genomic_DNA"/>
</dbReference>
<evidence type="ECO:0000313" key="3">
    <source>
        <dbReference type="Proteomes" id="UP000749559"/>
    </source>
</evidence>